<evidence type="ECO:0000313" key="1">
    <source>
        <dbReference type="EMBL" id="MBP0725936.1"/>
    </source>
</evidence>
<dbReference type="RefSeq" id="WP_209406014.1">
    <property type="nucleotide sequence ID" value="NZ_JAGIYQ010000007.1"/>
</dbReference>
<protein>
    <submittedName>
        <fullName evidence="1">Uncharacterized protein</fullName>
    </submittedName>
</protein>
<dbReference type="AlphaFoldDB" id="A0A940NSD3"/>
<dbReference type="Proteomes" id="UP000682134">
    <property type="component" value="Unassembled WGS sequence"/>
</dbReference>
<reference evidence="1" key="1">
    <citation type="submission" date="2021-04" db="EMBL/GenBank/DDBJ databases">
        <title>Genome seq and assembly of Bacillus sp.</title>
        <authorList>
            <person name="Chhetri G."/>
        </authorList>
    </citation>
    <scope>NUCLEOTIDE SEQUENCE</scope>
    <source>
        <strain evidence="1">RG28</strain>
    </source>
</reference>
<organism evidence="1 2">
    <name type="scientific">Gottfriedia endophytica</name>
    <dbReference type="NCBI Taxonomy" id="2820819"/>
    <lineage>
        <taxon>Bacteria</taxon>
        <taxon>Bacillati</taxon>
        <taxon>Bacillota</taxon>
        <taxon>Bacilli</taxon>
        <taxon>Bacillales</taxon>
        <taxon>Bacillaceae</taxon>
        <taxon>Gottfriedia</taxon>
    </lineage>
</organism>
<comment type="caution">
    <text evidence="1">The sequence shown here is derived from an EMBL/GenBank/DDBJ whole genome shotgun (WGS) entry which is preliminary data.</text>
</comment>
<accession>A0A940NSD3</accession>
<evidence type="ECO:0000313" key="2">
    <source>
        <dbReference type="Proteomes" id="UP000682134"/>
    </source>
</evidence>
<sequence>MEFRNDFIQKTKEIYKNSVIKNIAYHKICNTLESYFLELKESLKREIEVASGEFDIKIMKYEKIEVNLNQSQLVIEIDGFQVNINVKYYDDLKNEQIDKRIDRLFYTNGVFKSEVFQTTFTRSLIDNYLAIAFRKAIDELSDSSD</sequence>
<gene>
    <name evidence="1" type="ORF">J5Y03_12215</name>
</gene>
<dbReference type="EMBL" id="JAGIYQ010000007">
    <property type="protein sequence ID" value="MBP0725936.1"/>
    <property type="molecule type" value="Genomic_DNA"/>
</dbReference>
<name>A0A940NSD3_9BACI</name>
<keyword evidence="2" id="KW-1185">Reference proteome</keyword>
<proteinExistence type="predicted"/>